<accession>A0A3B0U2U6</accession>
<evidence type="ECO:0000256" key="1">
    <source>
        <dbReference type="ARBA" id="ARBA00010605"/>
    </source>
</evidence>
<dbReference type="SUPFAM" id="SSF55653">
    <property type="entry name" value="Ribosomal protein L9 C-domain"/>
    <property type="match status" value="1"/>
</dbReference>
<dbReference type="InterPro" id="IPR020070">
    <property type="entry name" value="Ribosomal_bL9_N"/>
</dbReference>
<dbReference type="HAMAP" id="MF_00503">
    <property type="entry name" value="Ribosomal_bL9"/>
    <property type="match status" value="1"/>
</dbReference>
<feature type="compositionally biased region" description="Acidic residues" evidence="7">
    <location>
        <begin position="165"/>
        <end position="210"/>
    </location>
</feature>
<keyword evidence="6" id="KW-0175">Coiled coil</keyword>
<evidence type="ECO:0000259" key="8">
    <source>
        <dbReference type="PROSITE" id="PS00651"/>
    </source>
</evidence>
<evidence type="ECO:0000313" key="9">
    <source>
        <dbReference type="EMBL" id="VAW15124.1"/>
    </source>
</evidence>
<feature type="coiled-coil region" evidence="6">
    <location>
        <begin position="37"/>
        <end position="64"/>
    </location>
</feature>
<comment type="similarity">
    <text evidence="1">Belongs to the bacterial ribosomal protein bL9 family.</text>
</comment>
<dbReference type="InterPro" id="IPR009027">
    <property type="entry name" value="Ribosomal_bL9/RNase_H1_N"/>
</dbReference>
<feature type="region of interest" description="Disordered" evidence="7">
    <location>
        <begin position="150"/>
        <end position="210"/>
    </location>
</feature>
<evidence type="ECO:0000256" key="6">
    <source>
        <dbReference type="SAM" id="Coils"/>
    </source>
</evidence>
<protein>
    <submittedName>
        <fullName evidence="9">LSU ribosomal protein L9p</fullName>
    </submittedName>
</protein>
<keyword evidence="5" id="KW-0687">Ribonucleoprotein</keyword>
<dbReference type="InterPro" id="IPR020069">
    <property type="entry name" value="Ribosomal_bL9_C"/>
</dbReference>
<sequence length="210" mass="22679">MKVILLERVGRLGTIGDEVNVKSGFGRNYLLPQGKAIRANEANRARFEAEREVIEKRNEDRRNEAAGIADGLNGANVVMIRQASEAGTLYGSVSSRDISDGLSDIGFSVVRSAIDLPLPIKTVGIHEVSLKLHAEVEVVVNVNVARSEAEAQRQEAGEDMTVASFDDDIAEEVETEDATSEDETLEDGAEGEDATSDEDASDEEASKEEE</sequence>
<keyword evidence="4 9" id="KW-0689">Ribosomal protein</keyword>
<dbReference type="PROSITE" id="PS00651">
    <property type="entry name" value="RIBOSOMAL_L9"/>
    <property type="match status" value="1"/>
</dbReference>
<dbReference type="GO" id="GO:1990904">
    <property type="term" value="C:ribonucleoprotein complex"/>
    <property type="evidence" value="ECO:0007669"/>
    <property type="project" value="UniProtKB-KW"/>
</dbReference>
<dbReference type="InterPro" id="IPR036935">
    <property type="entry name" value="Ribosomal_bL9_N_sf"/>
</dbReference>
<dbReference type="Pfam" id="PF03948">
    <property type="entry name" value="Ribosomal_L9_C"/>
    <property type="match status" value="1"/>
</dbReference>
<feature type="domain" description="Ribosomal protein L9" evidence="8">
    <location>
        <begin position="13"/>
        <end position="40"/>
    </location>
</feature>
<evidence type="ECO:0000256" key="2">
    <source>
        <dbReference type="ARBA" id="ARBA00022730"/>
    </source>
</evidence>
<dbReference type="GO" id="GO:0005840">
    <property type="term" value="C:ribosome"/>
    <property type="evidence" value="ECO:0007669"/>
    <property type="project" value="UniProtKB-KW"/>
</dbReference>
<evidence type="ECO:0000256" key="7">
    <source>
        <dbReference type="SAM" id="MobiDB-lite"/>
    </source>
</evidence>
<keyword evidence="3" id="KW-0694">RNA-binding</keyword>
<dbReference type="Gene3D" id="3.10.430.100">
    <property type="entry name" value="Ribosomal protein L9, C-terminal domain"/>
    <property type="match status" value="1"/>
</dbReference>
<dbReference type="InterPro" id="IPR000244">
    <property type="entry name" value="Ribosomal_bL9"/>
</dbReference>
<dbReference type="AlphaFoldDB" id="A0A3B0U2U6"/>
<name>A0A3B0U2U6_9ZZZZ</name>
<organism evidence="9">
    <name type="scientific">hydrothermal vent metagenome</name>
    <dbReference type="NCBI Taxonomy" id="652676"/>
    <lineage>
        <taxon>unclassified sequences</taxon>
        <taxon>metagenomes</taxon>
        <taxon>ecological metagenomes</taxon>
    </lineage>
</organism>
<dbReference type="GO" id="GO:0003735">
    <property type="term" value="F:structural constituent of ribosome"/>
    <property type="evidence" value="ECO:0007669"/>
    <property type="project" value="InterPro"/>
</dbReference>
<dbReference type="Pfam" id="PF01281">
    <property type="entry name" value="Ribosomal_L9_N"/>
    <property type="match status" value="1"/>
</dbReference>
<dbReference type="PANTHER" id="PTHR21368">
    <property type="entry name" value="50S RIBOSOMAL PROTEIN L9"/>
    <property type="match status" value="1"/>
</dbReference>
<dbReference type="SUPFAM" id="SSF55658">
    <property type="entry name" value="L9 N-domain-like"/>
    <property type="match status" value="1"/>
</dbReference>
<evidence type="ECO:0000256" key="4">
    <source>
        <dbReference type="ARBA" id="ARBA00022980"/>
    </source>
</evidence>
<dbReference type="Gene3D" id="3.40.5.10">
    <property type="entry name" value="Ribosomal protein L9, N-terminal domain"/>
    <property type="match status" value="1"/>
</dbReference>
<dbReference type="GO" id="GO:0006412">
    <property type="term" value="P:translation"/>
    <property type="evidence" value="ECO:0007669"/>
    <property type="project" value="InterPro"/>
</dbReference>
<dbReference type="InterPro" id="IPR020594">
    <property type="entry name" value="Ribosomal_bL9_bac/chp"/>
</dbReference>
<proteinExistence type="inferred from homology"/>
<dbReference type="InterPro" id="IPR036791">
    <property type="entry name" value="Ribosomal_bL9_C_sf"/>
</dbReference>
<evidence type="ECO:0000256" key="3">
    <source>
        <dbReference type="ARBA" id="ARBA00022884"/>
    </source>
</evidence>
<dbReference type="EMBL" id="UOEQ01000063">
    <property type="protein sequence ID" value="VAW15124.1"/>
    <property type="molecule type" value="Genomic_DNA"/>
</dbReference>
<reference evidence="9" key="1">
    <citation type="submission" date="2018-06" db="EMBL/GenBank/DDBJ databases">
        <authorList>
            <person name="Zhirakovskaya E."/>
        </authorList>
    </citation>
    <scope>NUCLEOTIDE SEQUENCE</scope>
</reference>
<gene>
    <name evidence="9" type="ORF">MNBD_ALPHA11-1038</name>
</gene>
<keyword evidence="2" id="KW-0699">rRNA-binding</keyword>
<evidence type="ECO:0000256" key="5">
    <source>
        <dbReference type="ARBA" id="ARBA00023274"/>
    </source>
</evidence>
<dbReference type="GO" id="GO:0019843">
    <property type="term" value="F:rRNA binding"/>
    <property type="evidence" value="ECO:0007669"/>
    <property type="project" value="UniProtKB-KW"/>
</dbReference>
<dbReference type="NCBIfam" id="TIGR00158">
    <property type="entry name" value="L9"/>
    <property type="match status" value="1"/>
</dbReference>